<reference evidence="3" key="1">
    <citation type="journal article" date="2019" name="Nat. Commun.">
        <title>Expansion of phycobilisome linker gene families in mesophilic red algae.</title>
        <authorList>
            <person name="Lee J."/>
            <person name="Kim D."/>
            <person name="Bhattacharya D."/>
            <person name="Yoon H.S."/>
        </authorList>
    </citation>
    <scope>NUCLEOTIDE SEQUENCE [LARGE SCALE GENOMIC DNA]</scope>
    <source>
        <strain evidence="3">CCMP 1328</strain>
    </source>
</reference>
<comment type="caution">
    <text evidence="1">The sequence shown here is derived from an EMBL/GenBank/DDBJ whole genome shotgun (WGS) entry which is preliminary data.</text>
</comment>
<keyword evidence="3" id="KW-1185">Reference proteome</keyword>
<evidence type="ECO:0000313" key="1">
    <source>
        <dbReference type="EMBL" id="KAA8491403.1"/>
    </source>
</evidence>
<reference evidence="1" key="2">
    <citation type="submission" date="2019-09" db="EMBL/GenBank/DDBJ databases">
        <title>Expansion of phycobilisome linker gene families in mesophilic red algae.</title>
        <authorList>
            <person name="Lee J."/>
        </authorList>
    </citation>
    <scope>NUCLEOTIDE SEQUENCE [LARGE SCALE GENOMIC DNA]</scope>
    <source>
        <strain evidence="1">CCMP 1328</strain>
        <tissue evidence="1">Unicellular</tissue>
    </source>
</reference>
<proteinExistence type="predicted"/>
<gene>
    <name evidence="1" type="ORF">FVE85_7824</name>
    <name evidence="2" type="ORF">FVE85_9634</name>
</gene>
<protein>
    <submittedName>
        <fullName evidence="1">Uncharacterized protein</fullName>
    </submittedName>
</protein>
<dbReference type="EMBL" id="VRMN01000014">
    <property type="protein sequence ID" value="KAA8491403.1"/>
    <property type="molecule type" value="Genomic_DNA"/>
</dbReference>
<evidence type="ECO:0000313" key="3">
    <source>
        <dbReference type="Proteomes" id="UP000324585"/>
    </source>
</evidence>
<evidence type="ECO:0000313" key="2">
    <source>
        <dbReference type="EMBL" id="KAA8491587.1"/>
    </source>
</evidence>
<dbReference type="EMBL" id="VRMN01000012">
    <property type="protein sequence ID" value="KAA8491587.1"/>
    <property type="molecule type" value="Genomic_DNA"/>
</dbReference>
<name>A0A5J4YL87_PORPP</name>
<sequence>MLRVFQEEDFLEAIFRAQLARARRLLSPALADSGCGLKVPLQNVLVAQIVYYRRWPGGLILTTHALFKTFLFCPASHFMMNALHSARVGGSRKTLRKSIYEATGIPASTIFLTLLSELAETQWETVDAMQSFICDKLAGLVLPKSNVTNLSLDARLKDFGDELRAFITKQAQQVQVTGALSQDEKHEELGQLFRPTCIHVVLGFTVPPRTLSYQRASR</sequence>
<accession>A0A5J4YL87</accession>
<dbReference type="Proteomes" id="UP000324585">
    <property type="component" value="Unassembled WGS sequence"/>
</dbReference>
<organism evidence="1 3">
    <name type="scientific">Porphyridium purpureum</name>
    <name type="common">Red alga</name>
    <name type="synonym">Porphyridium cruentum</name>
    <dbReference type="NCBI Taxonomy" id="35688"/>
    <lineage>
        <taxon>Eukaryota</taxon>
        <taxon>Rhodophyta</taxon>
        <taxon>Bangiophyceae</taxon>
        <taxon>Porphyridiales</taxon>
        <taxon>Porphyridiaceae</taxon>
        <taxon>Porphyridium</taxon>
    </lineage>
</organism>
<dbReference type="AlphaFoldDB" id="A0A5J4YL87"/>